<dbReference type="InterPro" id="IPR031462">
    <property type="entry name" value="CTSRT"/>
</dbReference>
<feature type="region of interest" description="Disordered" evidence="1">
    <location>
        <begin position="760"/>
        <end position="907"/>
    </location>
</feature>
<feature type="region of interest" description="Disordered" evidence="1">
    <location>
        <begin position="929"/>
        <end position="984"/>
    </location>
</feature>
<keyword evidence="4" id="KW-1185">Reference proteome</keyword>
<dbReference type="Proteomes" id="UP000472277">
    <property type="component" value="Unassembled WGS sequence"/>
</dbReference>
<dbReference type="InParanoid" id="A0A674AZW0"/>
<evidence type="ECO:0000259" key="2">
    <source>
        <dbReference type="Pfam" id="PF15729"/>
    </source>
</evidence>
<feature type="region of interest" description="Disordered" evidence="1">
    <location>
        <begin position="557"/>
        <end position="610"/>
    </location>
</feature>
<reference evidence="3" key="1">
    <citation type="submission" date="2025-08" db="UniProtKB">
        <authorList>
            <consortium name="Ensembl"/>
        </authorList>
    </citation>
    <scope>IDENTIFICATION</scope>
</reference>
<evidence type="ECO:0000313" key="3">
    <source>
        <dbReference type="Ensembl" id="ENSSTUP00000064347.1"/>
    </source>
</evidence>
<dbReference type="InterPro" id="IPR048363">
    <property type="entry name" value="CTSRT_C2"/>
</dbReference>
<feature type="compositionally biased region" description="Polar residues" evidence="1">
    <location>
        <begin position="877"/>
        <end position="896"/>
    </location>
</feature>
<feature type="region of interest" description="Disordered" evidence="1">
    <location>
        <begin position="631"/>
        <end position="747"/>
    </location>
</feature>
<gene>
    <name evidence="3" type="primary">LOC115180879</name>
</gene>
<dbReference type="Ensembl" id="ENSSTUT00000067996.1">
    <property type="protein sequence ID" value="ENSSTUP00000064347.1"/>
    <property type="gene ID" value="ENSSTUG00000027964.1"/>
</dbReference>
<dbReference type="Pfam" id="PF15729">
    <property type="entry name" value="CTSRT"/>
    <property type="match status" value="1"/>
</dbReference>
<feature type="domain" description="Cation channel sperm-associated targeting subunit tau C2" evidence="2">
    <location>
        <begin position="87"/>
        <end position="235"/>
    </location>
</feature>
<feature type="region of interest" description="Disordered" evidence="1">
    <location>
        <begin position="66"/>
        <end position="90"/>
    </location>
</feature>
<accession>A0A674AZW0</accession>
<organism evidence="3 4">
    <name type="scientific">Salmo trutta</name>
    <name type="common">Brown trout</name>
    <dbReference type="NCBI Taxonomy" id="8032"/>
    <lineage>
        <taxon>Eukaryota</taxon>
        <taxon>Metazoa</taxon>
        <taxon>Chordata</taxon>
        <taxon>Craniata</taxon>
        <taxon>Vertebrata</taxon>
        <taxon>Euteleostomi</taxon>
        <taxon>Actinopterygii</taxon>
        <taxon>Neopterygii</taxon>
        <taxon>Teleostei</taxon>
        <taxon>Protacanthopterygii</taxon>
        <taxon>Salmoniformes</taxon>
        <taxon>Salmonidae</taxon>
        <taxon>Salmoninae</taxon>
        <taxon>Salmo</taxon>
    </lineage>
</organism>
<feature type="compositionally biased region" description="Basic and acidic residues" evidence="1">
    <location>
        <begin position="955"/>
        <end position="964"/>
    </location>
</feature>
<feature type="compositionally biased region" description="Low complexity" evidence="1">
    <location>
        <begin position="521"/>
        <end position="533"/>
    </location>
</feature>
<sequence>MLPGQQRKSIPILKAFSSCTFASYLQTPRCFRCIMNDPVATTNEGPPTDGKSVNLIGNLLRRVSRAEPVPDDDEEEDEELPPPPPPLIPRGPLKGCLTVHLKNCRDFNKNSSIKKGTQGFLRASIGEKVKCTTVQPYKDSKAERSKFPLCFNEWKYFSIQIPKSTDNTLGVCESHRLVVELIFFEQDTGVPKLIGKTFVKLLDILSKSQMNHLLELRLKRQIICKLEMEMVIAYGSLGYGYSHQLKHPKRNMESLVERSLFLRRPPPDDRKDHHYNVVTPKPVPYSDFIAALMYRETTNPDNRTTYPSNSTISPIILECMEKRGRLLQMHEEMEAFESSEDALQYLEKLVMKKGIRTGTPWRMNKRFKVLSKWRKKATMVSKLLNFGGCSEAAKQQRDKVLLTGPLGVTPPVPLLKCLAMQQEKIPLDNENEVSEMSKPPSPRKTLAAAPGLSTCMASTQVAQSAPFSPPPSDQYTTPPTSAVAHKASPPSSVASSSMDHPVQSRATSSPRHVTLVLPEGPATSASTSAQPSTRHIPKPTNVAPIHLTSLCVLTTLEEDGEEEDGEEEDGEEEDGEEEDGEEEDGEEEDGEEEDGEEEVEEKNEVHAPVSSSLLKTLSSLMLTPEMALHATLVPPHQQSRHGQLEECQPAIPSNQQEECQPANPSYQPYQESPSRGKSDRDLGGTGSGAAGGVRESGWTQTQREAAGMGSIGSRWKQNFAGLGSLGSRGQRREEDASCSSTALRSPTLIDLAPPRLLGAWTENTATVPTPIGGGGGGLDWRSGGLPAAQRTSPTLCSQLISPPSIPPLSDPLSQSPLTRSPLPHLGSRATDTPSPDLETWTLDSSPFLGSMLCESNPPDLRVGQTSGGSNTDRHTQRSGGASSSTEPLTTLNSWLSSDDLPTGAGSDSGQWSLLSEIDMSPLRSGLVFSPLTPISSSDPLTPSSSPTRSTRGSKPGKERPRIVETLHSPYHRRNRDHRDYYGKM</sequence>
<dbReference type="PANTHER" id="PTHR21665:SF2">
    <property type="entry name" value="CATION CHANNEL SPERM-ASSOCIATED TARGETING SUBUNIT TAU"/>
    <property type="match status" value="1"/>
</dbReference>
<dbReference type="AlphaFoldDB" id="A0A674AZW0"/>
<protein>
    <submittedName>
        <fullName evidence="3">Flocculation protein FLO11-like</fullName>
    </submittedName>
</protein>
<evidence type="ECO:0000256" key="1">
    <source>
        <dbReference type="SAM" id="MobiDB-lite"/>
    </source>
</evidence>
<dbReference type="PANTHER" id="PTHR21665">
    <property type="entry name" value="CATION CHANNEL SPERM-ASSOCIATED TARGETING SUBUNIT TAU"/>
    <property type="match status" value="1"/>
</dbReference>
<feature type="compositionally biased region" description="Acidic residues" evidence="1">
    <location>
        <begin position="69"/>
        <end position="80"/>
    </location>
</feature>
<proteinExistence type="predicted"/>
<reference evidence="3" key="2">
    <citation type="submission" date="2025-09" db="UniProtKB">
        <authorList>
            <consortium name="Ensembl"/>
        </authorList>
    </citation>
    <scope>IDENTIFICATION</scope>
</reference>
<feature type="compositionally biased region" description="Acidic residues" evidence="1">
    <location>
        <begin position="557"/>
        <end position="601"/>
    </location>
</feature>
<evidence type="ECO:0000313" key="4">
    <source>
        <dbReference type="Proteomes" id="UP000472277"/>
    </source>
</evidence>
<name>A0A674AZW0_SALTR</name>
<feature type="region of interest" description="Disordered" evidence="1">
    <location>
        <begin position="459"/>
        <end position="542"/>
    </location>
</feature>
<dbReference type="GeneTree" id="ENSGT00390000018209"/>
<feature type="compositionally biased region" description="Low complexity" evidence="1">
    <location>
        <begin position="929"/>
        <end position="953"/>
    </location>
</feature>
<feature type="compositionally biased region" description="Low complexity" evidence="1">
    <location>
        <begin position="481"/>
        <end position="497"/>
    </location>
</feature>
<feature type="compositionally biased region" description="Polar residues" evidence="1">
    <location>
        <begin position="651"/>
        <end position="673"/>
    </location>
</feature>